<comment type="caution">
    <text evidence="8">The sequence shown here is derived from an EMBL/GenBank/DDBJ whole genome shotgun (WGS) entry which is preliminary data.</text>
</comment>
<dbReference type="PIRSF" id="PIRSF029764">
    <property type="entry name" value="RSM25"/>
    <property type="match status" value="1"/>
</dbReference>
<comment type="subunit">
    <text evidence="6">Component of the mitochondrial small ribosomal subunit.</text>
</comment>
<dbReference type="GeneID" id="70184846"/>
<evidence type="ECO:0000256" key="1">
    <source>
        <dbReference type="ARBA" id="ARBA00004173"/>
    </source>
</evidence>
<feature type="region of interest" description="Disordered" evidence="7">
    <location>
        <begin position="222"/>
        <end position="243"/>
    </location>
</feature>
<dbReference type="InterPro" id="IPR016939">
    <property type="entry name" value="Ribosomal_mS23_fun"/>
</dbReference>
<evidence type="ECO:0000313" key="9">
    <source>
        <dbReference type="Proteomes" id="UP000756346"/>
    </source>
</evidence>
<evidence type="ECO:0000256" key="3">
    <source>
        <dbReference type="ARBA" id="ARBA00022980"/>
    </source>
</evidence>
<reference evidence="8" key="1">
    <citation type="journal article" date="2021" name="Nat. Commun.">
        <title>Genetic determinants of endophytism in the Arabidopsis root mycobiome.</title>
        <authorList>
            <person name="Mesny F."/>
            <person name="Miyauchi S."/>
            <person name="Thiergart T."/>
            <person name="Pickel B."/>
            <person name="Atanasova L."/>
            <person name="Karlsson M."/>
            <person name="Huettel B."/>
            <person name="Barry K.W."/>
            <person name="Haridas S."/>
            <person name="Chen C."/>
            <person name="Bauer D."/>
            <person name="Andreopoulos W."/>
            <person name="Pangilinan J."/>
            <person name="LaButti K."/>
            <person name="Riley R."/>
            <person name="Lipzen A."/>
            <person name="Clum A."/>
            <person name="Drula E."/>
            <person name="Henrissat B."/>
            <person name="Kohler A."/>
            <person name="Grigoriev I.V."/>
            <person name="Martin F.M."/>
            <person name="Hacquard S."/>
        </authorList>
    </citation>
    <scope>NUCLEOTIDE SEQUENCE</scope>
    <source>
        <strain evidence="8">MPI-CAGE-CH-0230</strain>
    </source>
</reference>
<keyword evidence="5 6" id="KW-0687">Ribonucleoprotein</keyword>
<comment type="similarity">
    <text evidence="2">Belongs to the mitochondrion-specific ribosomal protein mS23 family.</text>
</comment>
<dbReference type="Proteomes" id="UP000756346">
    <property type="component" value="Unassembled WGS sequence"/>
</dbReference>
<dbReference type="CDD" id="cd23701">
    <property type="entry name" value="At1g26750"/>
    <property type="match status" value="1"/>
</dbReference>
<dbReference type="OrthoDB" id="5542239at2759"/>
<protein>
    <recommendedName>
        <fullName evidence="6">37S ribosomal protein S25, mitochondrial</fullName>
    </recommendedName>
</protein>
<proteinExistence type="inferred from homology"/>
<name>A0A9P8XZ75_9PEZI</name>
<evidence type="ECO:0000256" key="4">
    <source>
        <dbReference type="ARBA" id="ARBA00023128"/>
    </source>
</evidence>
<dbReference type="PANTHER" id="PTHR37799">
    <property type="entry name" value="37S RIBOSOMAL PROTEIN S25, MITOCHONDRIAL"/>
    <property type="match status" value="1"/>
</dbReference>
<evidence type="ECO:0000313" key="8">
    <source>
        <dbReference type="EMBL" id="KAH7021234.1"/>
    </source>
</evidence>
<evidence type="ECO:0000256" key="6">
    <source>
        <dbReference type="PIRNR" id="PIRNR029764"/>
    </source>
</evidence>
<keyword evidence="4 6" id="KW-0496">Mitochondrion</keyword>
<dbReference type="EMBL" id="JAGTJQ010000010">
    <property type="protein sequence ID" value="KAH7021234.1"/>
    <property type="molecule type" value="Genomic_DNA"/>
</dbReference>
<dbReference type="InterPro" id="IPR059242">
    <property type="entry name" value="mS23_dom"/>
</dbReference>
<sequence>MGGVRQTAPPRVFQTATALLNQSMIGGKGTQKPVWYDIVAAHPPAEILTRTYPQQHQPQKITSRTRKASKLFQPQKLTYEEDILRRQFYKDHPWELARPRMIVETDGKDAQKYDWSNGLRQPGMQLSGESVVQRQMWMMYNIPGMTRVKAYDAARREFYQLRQEEDVERRIAAEEARAVGAYFGKGFLQVGLELEDKEFESWKKWASKQIEIVRTEQTSAYTSFGEEDAVEPEAETEVADEAK</sequence>
<evidence type="ECO:0000256" key="7">
    <source>
        <dbReference type="SAM" id="MobiDB-lite"/>
    </source>
</evidence>
<evidence type="ECO:0000256" key="2">
    <source>
        <dbReference type="ARBA" id="ARBA00009864"/>
    </source>
</evidence>
<evidence type="ECO:0000256" key="5">
    <source>
        <dbReference type="ARBA" id="ARBA00023274"/>
    </source>
</evidence>
<dbReference type="PANTHER" id="PTHR37799:SF1">
    <property type="entry name" value="SMALL RIBOSOMAL SUBUNIT PROTEIN MS23"/>
    <property type="match status" value="1"/>
</dbReference>
<dbReference type="GO" id="GO:0003735">
    <property type="term" value="F:structural constituent of ribosome"/>
    <property type="evidence" value="ECO:0007669"/>
    <property type="project" value="UniProtKB-UniRule"/>
</dbReference>
<organism evidence="8 9">
    <name type="scientific">Microdochium trichocladiopsis</name>
    <dbReference type="NCBI Taxonomy" id="1682393"/>
    <lineage>
        <taxon>Eukaryota</taxon>
        <taxon>Fungi</taxon>
        <taxon>Dikarya</taxon>
        <taxon>Ascomycota</taxon>
        <taxon>Pezizomycotina</taxon>
        <taxon>Sordariomycetes</taxon>
        <taxon>Xylariomycetidae</taxon>
        <taxon>Xylariales</taxon>
        <taxon>Microdochiaceae</taxon>
        <taxon>Microdochium</taxon>
    </lineage>
</organism>
<feature type="compositionally biased region" description="Acidic residues" evidence="7">
    <location>
        <begin position="225"/>
        <end position="243"/>
    </location>
</feature>
<comment type="subcellular location">
    <subcellularLocation>
        <location evidence="1 6">Mitochondrion</location>
    </subcellularLocation>
</comment>
<keyword evidence="9" id="KW-1185">Reference proteome</keyword>
<dbReference type="AlphaFoldDB" id="A0A9P8XZ75"/>
<keyword evidence="3 6" id="KW-0689">Ribosomal protein</keyword>
<dbReference type="RefSeq" id="XP_046007435.1">
    <property type="nucleotide sequence ID" value="XM_046155300.1"/>
</dbReference>
<dbReference type="Pfam" id="PF13741">
    <property type="entry name" value="MRP-S25"/>
    <property type="match status" value="1"/>
</dbReference>
<accession>A0A9P8XZ75</accession>
<gene>
    <name evidence="8" type="ORF">B0I36DRAFT_334076</name>
</gene>
<dbReference type="GO" id="GO:0005763">
    <property type="term" value="C:mitochondrial small ribosomal subunit"/>
    <property type="evidence" value="ECO:0007669"/>
    <property type="project" value="UniProtKB-UniRule"/>
</dbReference>